<dbReference type="EMBL" id="CP098502">
    <property type="protein sequence ID" value="UTI62515.1"/>
    <property type="molecule type" value="Genomic_DNA"/>
</dbReference>
<dbReference type="InterPro" id="IPR013976">
    <property type="entry name" value="HDOD"/>
</dbReference>
<evidence type="ECO:0000259" key="1">
    <source>
        <dbReference type="PROSITE" id="PS51833"/>
    </source>
</evidence>
<feature type="domain" description="HDOD" evidence="1">
    <location>
        <begin position="213"/>
        <end position="403"/>
    </location>
</feature>
<dbReference type="Proteomes" id="UP001056035">
    <property type="component" value="Chromosome"/>
</dbReference>
<reference evidence="2 3" key="1">
    <citation type="submission" date="2022-06" db="EMBL/GenBank/DDBJ databases">
        <title>Paraconexibacter antarcticus.</title>
        <authorList>
            <person name="Kim C.S."/>
        </authorList>
    </citation>
    <scope>NUCLEOTIDE SEQUENCE [LARGE SCALE GENOMIC DNA]</scope>
    <source>
        <strain evidence="2 3">02-257</strain>
    </source>
</reference>
<dbReference type="InterPro" id="IPR035919">
    <property type="entry name" value="EAL_sf"/>
</dbReference>
<dbReference type="SUPFAM" id="SSF141868">
    <property type="entry name" value="EAL domain-like"/>
    <property type="match status" value="1"/>
</dbReference>
<keyword evidence="3" id="KW-1185">Reference proteome</keyword>
<sequence>MFVNTQTGTADVTDVNVVAAESVAFPREPIHDADGALAGYELLGLRAIAEDRGGDATDSQVALAALADVGLAEAIGGAPAFLNVTASLLTRVDPLPFGPDGIVLELEPPDGPVADLVGRARRLRDRGYTIALDAGLRLDGLEDLAAAVHIVKLRAAALDGPLARRVGELAPVARIAAVGVDDHAILARCLALGATLVQGDVHVRPRPLEGRPIPVGDLSRLRAAATLGGDGDDVDELTEAIAMDVGLSVRLLRFLNSAAFSLRSPVSSVRQAVVLLGPRTVRQWTLMVTLAGTHAPRGPVLVRALARARLAEALARRLGAPGVDTYFTAGLFSVLDALLDTPMPALLGELPLAGDLEAALLHGTGGKGRVLTVVRLAEAGDWAAAQALLPGIPPETLAALHTASLRWADASTRALAD</sequence>
<accession>A0ABY5DM91</accession>
<dbReference type="InterPro" id="IPR014408">
    <property type="entry name" value="dGMP_Pdiesterase_EAL/HD-GYP"/>
</dbReference>
<dbReference type="PROSITE" id="PS51833">
    <property type="entry name" value="HDOD"/>
    <property type="match status" value="1"/>
</dbReference>
<dbReference type="Pfam" id="PF08668">
    <property type="entry name" value="HDOD"/>
    <property type="match status" value="1"/>
</dbReference>
<evidence type="ECO:0000313" key="3">
    <source>
        <dbReference type="Proteomes" id="UP001056035"/>
    </source>
</evidence>
<dbReference type="SUPFAM" id="SSF109604">
    <property type="entry name" value="HD-domain/PDEase-like"/>
    <property type="match status" value="1"/>
</dbReference>
<dbReference type="PANTHER" id="PTHR33525:SF4">
    <property type="entry name" value="CYCLIC DI-GMP PHOSPHODIESTERASE CDGJ"/>
    <property type="match status" value="1"/>
</dbReference>
<organism evidence="2 3">
    <name type="scientific">Paraconexibacter antarcticus</name>
    <dbReference type="NCBI Taxonomy" id="2949664"/>
    <lineage>
        <taxon>Bacteria</taxon>
        <taxon>Bacillati</taxon>
        <taxon>Actinomycetota</taxon>
        <taxon>Thermoleophilia</taxon>
        <taxon>Solirubrobacterales</taxon>
        <taxon>Paraconexibacteraceae</taxon>
        <taxon>Paraconexibacter</taxon>
    </lineage>
</organism>
<protein>
    <submittedName>
        <fullName evidence="2">HDOD domain-containing protein</fullName>
    </submittedName>
</protein>
<dbReference type="Gene3D" id="1.10.3210.10">
    <property type="entry name" value="Hypothetical protein af1432"/>
    <property type="match status" value="1"/>
</dbReference>
<name>A0ABY5DM91_9ACTN</name>
<proteinExistence type="predicted"/>
<dbReference type="InterPro" id="IPR052340">
    <property type="entry name" value="RNase_Y/CdgJ"/>
</dbReference>
<dbReference type="PIRSF" id="PIRSF003180">
    <property type="entry name" value="DiGMPpdiest_YuxH"/>
    <property type="match status" value="1"/>
</dbReference>
<dbReference type="PANTHER" id="PTHR33525">
    <property type="match status" value="1"/>
</dbReference>
<dbReference type="RefSeq" id="WP_254569252.1">
    <property type="nucleotide sequence ID" value="NZ_CP098502.1"/>
</dbReference>
<gene>
    <name evidence="2" type="ORF">NBH00_14205</name>
</gene>
<evidence type="ECO:0000313" key="2">
    <source>
        <dbReference type="EMBL" id="UTI62515.1"/>
    </source>
</evidence>